<organism evidence="5 6">
    <name type="scientific">Noviherbaspirillum aridicola</name>
    <dbReference type="NCBI Taxonomy" id="2849687"/>
    <lineage>
        <taxon>Bacteria</taxon>
        <taxon>Pseudomonadati</taxon>
        <taxon>Pseudomonadota</taxon>
        <taxon>Betaproteobacteria</taxon>
        <taxon>Burkholderiales</taxon>
        <taxon>Oxalobacteraceae</taxon>
        <taxon>Noviherbaspirillum</taxon>
    </lineage>
</organism>
<evidence type="ECO:0000313" key="5">
    <source>
        <dbReference type="EMBL" id="GIZ52832.1"/>
    </source>
</evidence>
<dbReference type="PANTHER" id="PTHR22617">
    <property type="entry name" value="CHEMOTAXIS SENSOR HISTIDINE KINASE-RELATED"/>
    <property type="match status" value="1"/>
</dbReference>
<dbReference type="InterPro" id="IPR039315">
    <property type="entry name" value="CheW"/>
</dbReference>
<dbReference type="InterPro" id="IPR002545">
    <property type="entry name" value="CheW-lke_dom"/>
</dbReference>
<feature type="domain" description="CheW-like" evidence="4">
    <location>
        <begin position="15"/>
        <end position="155"/>
    </location>
</feature>
<evidence type="ECO:0000256" key="1">
    <source>
        <dbReference type="ARBA" id="ARBA00004496"/>
    </source>
</evidence>
<dbReference type="EMBL" id="BPMK01000012">
    <property type="protein sequence ID" value="GIZ52832.1"/>
    <property type="molecule type" value="Genomic_DNA"/>
</dbReference>
<evidence type="ECO:0000313" key="6">
    <source>
        <dbReference type="Proteomes" id="UP000887222"/>
    </source>
</evidence>
<proteinExistence type="predicted"/>
<sequence>MQQASPPAKADPAHAHEYLSFRIGREEYGIHILQVQELRGYEKVTRIAGAPDYLQGVINLRGIIVPIIDLRIRLGEASPVYDQFTVVIILSLPGRVVGMVVDSVSDVVSLTSEQIRPAPAMSGAFSTEHLIGLGTLDERMVILVDIEKMLSGEEAGWIDSASALKVAA</sequence>
<dbReference type="SUPFAM" id="SSF50341">
    <property type="entry name" value="CheW-like"/>
    <property type="match status" value="1"/>
</dbReference>
<gene>
    <name evidence="5" type="primary">cheW</name>
    <name evidence="5" type="ORF">NCCP691_28460</name>
</gene>
<dbReference type="PROSITE" id="PS50851">
    <property type="entry name" value="CHEW"/>
    <property type="match status" value="1"/>
</dbReference>
<reference evidence="5 6" key="1">
    <citation type="journal article" date="2022" name="Int. J. Syst. Evol. Microbiol.">
        <title>Noviherbaspirillum aridicola sp. nov., isolated from an arid soil in Pakistan.</title>
        <authorList>
            <person name="Khan I.U."/>
            <person name="Saqib M."/>
            <person name="Amin A."/>
            <person name="Hussain F."/>
            <person name="Li L."/>
            <person name="Liu Y.H."/>
            <person name="Fang B.Z."/>
            <person name="Ahmed I."/>
            <person name="Li W.J."/>
        </authorList>
    </citation>
    <scope>NUCLEOTIDE SEQUENCE [LARGE SCALE GENOMIC DNA]</scope>
    <source>
        <strain evidence="5 6">NCCP-691</strain>
    </source>
</reference>
<dbReference type="PANTHER" id="PTHR22617:SF45">
    <property type="entry name" value="CHEMOTAXIS PROTEIN CHEW"/>
    <property type="match status" value="1"/>
</dbReference>
<keyword evidence="6" id="KW-1185">Reference proteome</keyword>
<keyword evidence="3" id="KW-0963">Cytoplasm</keyword>
<dbReference type="RefSeq" id="WP_220809251.1">
    <property type="nucleotide sequence ID" value="NZ_BPMK01000012.1"/>
</dbReference>
<protein>
    <recommendedName>
        <fullName evidence="2">Chemotaxis protein CheW</fullName>
    </recommendedName>
</protein>
<evidence type="ECO:0000256" key="2">
    <source>
        <dbReference type="ARBA" id="ARBA00021483"/>
    </source>
</evidence>
<dbReference type="Proteomes" id="UP000887222">
    <property type="component" value="Unassembled WGS sequence"/>
</dbReference>
<accession>A0ABQ4Q706</accession>
<dbReference type="InterPro" id="IPR036061">
    <property type="entry name" value="CheW-like_dom_sf"/>
</dbReference>
<evidence type="ECO:0000259" key="4">
    <source>
        <dbReference type="PROSITE" id="PS50851"/>
    </source>
</evidence>
<comment type="subcellular location">
    <subcellularLocation>
        <location evidence="1">Cytoplasm</location>
    </subcellularLocation>
</comment>
<evidence type="ECO:0000256" key="3">
    <source>
        <dbReference type="ARBA" id="ARBA00022490"/>
    </source>
</evidence>
<name>A0ABQ4Q706_9BURK</name>
<dbReference type="Gene3D" id="2.30.30.40">
    <property type="entry name" value="SH3 Domains"/>
    <property type="match status" value="1"/>
</dbReference>
<comment type="caution">
    <text evidence="5">The sequence shown here is derived from an EMBL/GenBank/DDBJ whole genome shotgun (WGS) entry which is preliminary data.</text>
</comment>
<dbReference type="Pfam" id="PF01584">
    <property type="entry name" value="CheW"/>
    <property type="match status" value="1"/>
</dbReference>
<dbReference type="Gene3D" id="2.40.50.180">
    <property type="entry name" value="CheA-289, Domain 4"/>
    <property type="match status" value="1"/>
</dbReference>
<dbReference type="SMART" id="SM00260">
    <property type="entry name" value="CheW"/>
    <property type="match status" value="1"/>
</dbReference>